<dbReference type="OrthoDB" id="1929062at2759"/>
<sequence>MSSSKLDLSLCSYNEEEATDDPWILDDSAANAANFPWTYANRIEGQSLDYFVRRFALESKIDYSRFSIRSFIKMVINHSCGNAKFMKIPEICNHYVNAIEKILERESQI</sequence>
<dbReference type="EMBL" id="CAEKKB010000008">
    <property type="protein sequence ID" value="CAB4319899.1"/>
    <property type="molecule type" value="Genomic_DNA"/>
</dbReference>
<proteinExistence type="predicted"/>
<protein>
    <submittedName>
        <fullName evidence="1">Uncharacterized protein</fullName>
    </submittedName>
</protein>
<name>A0A6J5Y1S2_PRUAR</name>
<reference evidence="2" key="1">
    <citation type="journal article" date="2020" name="Genome Biol.">
        <title>Gamete binning: chromosome-level and haplotype-resolved genome assembly enabled by high-throughput single-cell sequencing of gamete genomes.</title>
        <authorList>
            <person name="Campoy J.A."/>
            <person name="Sun H."/>
            <person name="Goel M."/>
            <person name="Jiao W.-B."/>
            <person name="Folz-Donahue K."/>
            <person name="Wang N."/>
            <person name="Rubio M."/>
            <person name="Liu C."/>
            <person name="Kukat C."/>
            <person name="Ruiz D."/>
            <person name="Huettel B."/>
            <person name="Schneeberger K."/>
        </authorList>
    </citation>
    <scope>NUCLEOTIDE SEQUENCE [LARGE SCALE GENOMIC DNA]</scope>
    <source>
        <strain evidence="2">cv. Rojo Pasion</strain>
    </source>
</reference>
<evidence type="ECO:0000313" key="1">
    <source>
        <dbReference type="EMBL" id="CAB4319899.1"/>
    </source>
</evidence>
<keyword evidence="2" id="KW-1185">Reference proteome</keyword>
<evidence type="ECO:0000313" key="2">
    <source>
        <dbReference type="Proteomes" id="UP000507245"/>
    </source>
</evidence>
<dbReference type="AlphaFoldDB" id="A0A6J5Y1S2"/>
<accession>A0A6J5Y1S2</accession>
<dbReference type="Proteomes" id="UP000507245">
    <property type="component" value="Unassembled WGS sequence"/>
</dbReference>
<organism evidence="1 2">
    <name type="scientific">Prunus armeniaca</name>
    <name type="common">Apricot</name>
    <name type="synonym">Armeniaca vulgaris</name>
    <dbReference type="NCBI Taxonomy" id="36596"/>
    <lineage>
        <taxon>Eukaryota</taxon>
        <taxon>Viridiplantae</taxon>
        <taxon>Streptophyta</taxon>
        <taxon>Embryophyta</taxon>
        <taxon>Tracheophyta</taxon>
        <taxon>Spermatophyta</taxon>
        <taxon>Magnoliopsida</taxon>
        <taxon>eudicotyledons</taxon>
        <taxon>Gunneridae</taxon>
        <taxon>Pentapetalae</taxon>
        <taxon>rosids</taxon>
        <taxon>fabids</taxon>
        <taxon>Rosales</taxon>
        <taxon>Rosaceae</taxon>
        <taxon>Amygdaloideae</taxon>
        <taxon>Amygdaleae</taxon>
        <taxon>Prunus</taxon>
    </lineage>
</organism>
<gene>
    <name evidence="1" type="ORF">ORAREDHAP_LOCUS47817</name>
</gene>